<dbReference type="InterPro" id="IPR037682">
    <property type="entry name" value="TonB_C"/>
</dbReference>
<gene>
    <name evidence="3" type="ORF">FIV34_08580</name>
</gene>
<reference evidence="3 4" key="1">
    <citation type="submission" date="2019-06" db="EMBL/GenBank/DDBJ databases">
        <title>A complete genome sequence for Luteibacter pinisoli MAH-14.</title>
        <authorList>
            <person name="Baltrus D.A."/>
        </authorList>
    </citation>
    <scope>NUCLEOTIDE SEQUENCE [LARGE SCALE GENOMIC DNA]</scope>
    <source>
        <strain evidence="3 4">MAH-14</strain>
    </source>
</reference>
<dbReference type="AlphaFoldDB" id="A0A4Y5Z1Q7"/>
<organism evidence="3 4">
    <name type="scientific">Luteibacter pinisoli</name>
    <dbReference type="NCBI Taxonomy" id="2589080"/>
    <lineage>
        <taxon>Bacteria</taxon>
        <taxon>Pseudomonadati</taxon>
        <taxon>Pseudomonadota</taxon>
        <taxon>Gammaproteobacteria</taxon>
        <taxon>Lysobacterales</taxon>
        <taxon>Rhodanobacteraceae</taxon>
        <taxon>Luteibacter</taxon>
    </lineage>
</organism>
<dbReference type="Gene3D" id="3.30.1150.10">
    <property type="match status" value="1"/>
</dbReference>
<feature type="signal peptide" evidence="1">
    <location>
        <begin position="1"/>
        <end position="20"/>
    </location>
</feature>
<accession>A0A4Y5Z1Q7</accession>
<proteinExistence type="predicted"/>
<evidence type="ECO:0000313" key="4">
    <source>
        <dbReference type="Proteomes" id="UP000316093"/>
    </source>
</evidence>
<dbReference type="EMBL" id="CP041046">
    <property type="protein sequence ID" value="QDE39250.1"/>
    <property type="molecule type" value="Genomic_DNA"/>
</dbReference>
<feature type="domain" description="TonB C-terminal" evidence="2">
    <location>
        <begin position="122"/>
        <end position="232"/>
    </location>
</feature>
<keyword evidence="4" id="KW-1185">Reference proteome</keyword>
<evidence type="ECO:0000313" key="3">
    <source>
        <dbReference type="EMBL" id="QDE39250.1"/>
    </source>
</evidence>
<feature type="chain" id="PRO_5021261088" evidence="1">
    <location>
        <begin position="21"/>
        <end position="283"/>
    </location>
</feature>
<dbReference type="SUPFAM" id="SSF74653">
    <property type="entry name" value="TolA/TonB C-terminal domain"/>
    <property type="match status" value="1"/>
</dbReference>
<protein>
    <submittedName>
        <fullName evidence="3">Energy transducer TonB</fullName>
    </submittedName>
</protein>
<dbReference type="OrthoDB" id="5982524at2"/>
<dbReference type="KEGG" id="lpy:FIV34_08580"/>
<dbReference type="GO" id="GO:0055085">
    <property type="term" value="P:transmembrane transport"/>
    <property type="evidence" value="ECO:0007669"/>
    <property type="project" value="InterPro"/>
</dbReference>
<dbReference type="Proteomes" id="UP000316093">
    <property type="component" value="Chromosome"/>
</dbReference>
<evidence type="ECO:0000256" key="1">
    <source>
        <dbReference type="SAM" id="SignalP"/>
    </source>
</evidence>
<dbReference type="RefSeq" id="WP_139981586.1">
    <property type="nucleotide sequence ID" value="NZ_CP041046.1"/>
</dbReference>
<evidence type="ECO:0000259" key="2">
    <source>
        <dbReference type="PROSITE" id="PS52015"/>
    </source>
</evidence>
<dbReference type="PROSITE" id="PS52015">
    <property type="entry name" value="TONB_CTD"/>
    <property type="match status" value="1"/>
</dbReference>
<keyword evidence="1" id="KW-0732">Signal</keyword>
<sequence length="283" mass="30158">MTKQWVLGLAALTMTGLAIAAGPQAARKRAEASMLVTGDITVAPDGSVTGYALDKQDKIPADVVGLIGSAAPKWRFEPVMREGHAVAAHAHMSLRLVARRESPDAQTYIVRIAGATFGEENGGGETVAYAKRSPPSYPSNAVASGVQGTVYLLLRVGHDGKVVDVDVEQVNLGVVGSDTQMNVWRNVLANPALRVAKDWTFNIPTTGNHASDPFYFVRVPVTYRLRTGPVPDDHYGQWEAYVPGPKQAIAWAKDTGESADALPDDGLFLVNSGLKLTTPLDKG</sequence>
<name>A0A4Y5Z1Q7_9GAMM</name>